<feature type="non-terminal residue" evidence="1">
    <location>
        <position position="1"/>
    </location>
</feature>
<organism evidence="1">
    <name type="scientific">marine sediment metagenome</name>
    <dbReference type="NCBI Taxonomy" id="412755"/>
    <lineage>
        <taxon>unclassified sequences</taxon>
        <taxon>metagenomes</taxon>
        <taxon>ecological metagenomes</taxon>
    </lineage>
</organism>
<comment type="caution">
    <text evidence="1">The sequence shown here is derived from an EMBL/GenBank/DDBJ whole genome shotgun (WGS) entry which is preliminary data.</text>
</comment>
<proteinExistence type="predicted"/>
<gene>
    <name evidence="1" type="ORF">LCGC14_3107650</name>
</gene>
<evidence type="ECO:0000313" key="1">
    <source>
        <dbReference type="EMBL" id="KKK52165.1"/>
    </source>
</evidence>
<dbReference type="AlphaFoldDB" id="A0A0F8WUS6"/>
<protein>
    <submittedName>
        <fullName evidence="1">Uncharacterized protein</fullName>
    </submittedName>
</protein>
<sequence length="128" mass="14464">QLWLGENGSATRAFDVDANELVYMKFYPQTMFAIAKAEYEMCAGCSNLGTKWEHLKNPEAREAFYHKADQIIAICEEELKVGNALTAELTEEGVKISIDSICKRERKNELERIMPVNLVITGLPILQP</sequence>
<reference evidence="1" key="1">
    <citation type="journal article" date="2015" name="Nature">
        <title>Complex archaea that bridge the gap between prokaryotes and eukaryotes.</title>
        <authorList>
            <person name="Spang A."/>
            <person name="Saw J.H."/>
            <person name="Jorgensen S.L."/>
            <person name="Zaremba-Niedzwiedzka K."/>
            <person name="Martijn J."/>
            <person name="Lind A.E."/>
            <person name="van Eijk R."/>
            <person name="Schleper C."/>
            <person name="Guy L."/>
            <person name="Ettema T.J."/>
        </authorList>
    </citation>
    <scope>NUCLEOTIDE SEQUENCE</scope>
</reference>
<name>A0A0F8WUS6_9ZZZZ</name>
<dbReference type="EMBL" id="LAZR01067159">
    <property type="protein sequence ID" value="KKK52165.1"/>
    <property type="molecule type" value="Genomic_DNA"/>
</dbReference>
<accession>A0A0F8WUS6</accession>